<dbReference type="SMART" id="SM00332">
    <property type="entry name" value="PP2Cc"/>
    <property type="match status" value="1"/>
</dbReference>
<sequence>MLHKKKFLLLLAIPILAISIDINYVSCNEPKQPSTNDSSTCTTSEEDTSNKNVNNKSKLNAHSVKPKFEFLEELNNEFFTWNKKRLHMIQFSANTPIQDRCFVSIIDMRTNDFEQVDSFQGVKEKEDKAFSLAFDNYVKHYLHGLNKMQRDHMLSEDMKECVDKVEQEYEQFSGEKVALANAASEVTTNANSTSESTSGKGEPCEGESNADTDADTDADANTQETQTQENCAIGEAEGEGEGQGAETYTKGGVSANENFSVLGALESEPKEKAPQESAVGETVTRTHEIGEHMETNVLQTQEEGNTAEESTETHTQEGTSMLEVKHEPDTGLSGLHSVNEVNEHVAGAPGLHSVNEVNVHVADPSGLPSVNEVNEHVVDPSGLPSVNEINEHVADPSGLPSVNEVNEPVADPSGLNSVNEVNEPVADPSGLPSVNEANEPVADPSGLPSVNEVNEPVTDPSGLPSVNEVNEPVAGPSWLHSVNEGNVPIAGPSGLYSQKEENEPVPYPSGLSVDLSGLKTQEHVHNKKPLMMSGISNKASHGRGDDCSNNAFLFAAVIDGHGGDILADLVKKWLSFYVKKQLLDKLLKGNKKNLTSSDIVKSLEEAHIQLDNDILKKAKEFFYKGNVKYTRNGACSLSVLMDKTNYYISNVGDSKGLLIRKKSHVRLNNMHNASEISERKRLVDEHKNEDDVVMCKRTKRRGSTKMVEIFNLPEKHRQFKVYDIGRCYVKGRLQCTRTFGDFYLKHKMFAFDYRRNKFLIKEPHSFPYISSNPEIIKIKRSKEDEYIVLVSDGISDHLSDKEIFKIIKQYGSSIKKASKHPDRSKEEVFRRHDSGAHQAVVDRCRCRHKCRRKCRHRCRQRQWRIAIVKIVESRKQPSQGNQRIPSRPYLPEGVIYAHRCLQCCMNSPSNVRRLHQFLNHWPSYFVKKKSVHIFVYVHVMCEHANKLLPPSPPFPCVPFFWITASLLLLPFDDLLTN</sequence>
<dbReference type="InterPro" id="IPR036457">
    <property type="entry name" value="PPM-type-like_dom_sf"/>
</dbReference>
<dbReference type="PROSITE" id="PS51746">
    <property type="entry name" value="PPM_2"/>
    <property type="match status" value="1"/>
</dbReference>
<keyword evidence="5" id="KW-1185">Reference proteome</keyword>
<feature type="compositionally biased region" description="Low complexity" evidence="1">
    <location>
        <begin position="34"/>
        <end position="43"/>
    </location>
</feature>
<feature type="domain" description="PPM-type phosphatase" evidence="3">
    <location>
        <begin position="529"/>
        <end position="843"/>
    </location>
</feature>
<keyword evidence="2" id="KW-0732">Signal</keyword>
<dbReference type="InterPro" id="IPR015655">
    <property type="entry name" value="PP2C"/>
</dbReference>
<evidence type="ECO:0000259" key="3">
    <source>
        <dbReference type="PROSITE" id="PS51746"/>
    </source>
</evidence>
<evidence type="ECO:0000256" key="2">
    <source>
        <dbReference type="SAM" id="SignalP"/>
    </source>
</evidence>
<dbReference type="PANTHER" id="PTHR13832">
    <property type="entry name" value="PROTEIN PHOSPHATASE 2C"/>
    <property type="match status" value="1"/>
</dbReference>
<evidence type="ECO:0000313" key="5">
    <source>
        <dbReference type="Proteomes" id="UP000078555"/>
    </source>
</evidence>
<name>A0A1A8YVZ4_PLAOA</name>
<dbReference type="InterPro" id="IPR001932">
    <property type="entry name" value="PPM-type_phosphatase-like_dom"/>
</dbReference>
<evidence type="ECO:0000313" key="4">
    <source>
        <dbReference type="EMBL" id="SBT35619.1"/>
    </source>
</evidence>
<proteinExistence type="predicted"/>
<reference evidence="5" key="1">
    <citation type="submission" date="2016-05" db="EMBL/GenBank/DDBJ databases">
        <authorList>
            <person name="Naeem Raeece"/>
        </authorList>
    </citation>
    <scope>NUCLEOTIDE SEQUENCE [LARGE SCALE GENOMIC DNA]</scope>
</reference>
<feature type="region of interest" description="Disordered" evidence="1">
    <location>
        <begin position="183"/>
        <end position="250"/>
    </location>
</feature>
<accession>A0A1A8YVZ4</accession>
<dbReference type="GO" id="GO:0004722">
    <property type="term" value="F:protein serine/threonine phosphatase activity"/>
    <property type="evidence" value="ECO:0007669"/>
    <property type="project" value="InterPro"/>
</dbReference>
<feature type="compositionally biased region" description="Acidic residues" evidence="1">
    <location>
        <begin position="204"/>
        <end position="218"/>
    </location>
</feature>
<dbReference type="SUPFAM" id="SSF81606">
    <property type="entry name" value="PP2C-like"/>
    <property type="match status" value="1"/>
</dbReference>
<feature type="region of interest" description="Disordered" evidence="1">
    <location>
        <begin position="300"/>
        <end position="320"/>
    </location>
</feature>
<feature type="compositionally biased region" description="Low complexity" evidence="1">
    <location>
        <begin position="219"/>
        <end position="230"/>
    </location>
</feature>
<dbReference type="PANTHER" id="PTHR13832:SF792">
    <property type="entry name" value="GM14286P"/>
    <property type="match status" value="1"/>
</dbReference>
<dbReference type="Gene3D" id="3.60.40.10">
    <property type="entry name" value="PPM-type phosphatase domain"/>
    <property type="match status" value="1"/>
</dbReference>
<dbReference type="EMBL" id="FLRD01000084">
    <property type="protein sequence ID" value="SBT35619.1"/>
    <property type="molecule type" value="Genomic_DNA"/>
</dbReference>
<feature type="signal peptide" evidence="2">
    <location>
        <begin position="1"/>
        <end position="27"/>
    </location>
</feature>
<feature type="region of interest" description="Disordered" evidence="1">
    <location>
        <begin position="30"/>
        <end position="58"/>
    </location>
</feature>
<dbReference type="AlphaFoldDB" id="A0A1A8YVZ4"/>
<dbReference type="Pfam" id="PF00481">
    <property type="entry name" value="PP2C"/>
    <property type="match status" value="1"/>
</dbReference>
<dbReference type="Proteomes" id="UP000078555">
    <property type="component" value="Unassembled WGS sequence"/>
</dbReference>
<feature type="region of interest" description="Disordered" evidence="1">
    <location>
        <begin position="407"/>
        <end position="449"/>
    </location>
</feature>
<dbReference type="CDD" id="cd00143">
    <property type="entry name" value="PP2Cc"/>
    <property type="match status" value="1"/>
</dbReference>
<protein>
    <submittedName>
        <fullName evidence="4">Protein phosphatase PPM8, putative</fullName>
    </submittedName>
</protein>
<evidence type="ECO:0000256" key="1">
    <source>
        <dbReference type="SAM" id="MobiDB-lite"/>
    </source>
</evidence>
<feature type="compositionally biased region" description="Low complexity" evidence="1">
    <location>
        <begin position="183"/>
        <end position="198"/>
    </location>
</feature>
<feature type="chain" id="PRO_5008382228" evidence="2">
    <location>
        <begin position="28"/>
        <end position="977"/>
    </location>
</feature>
<gene>
    <name evidence="4" type="ORF">POVWA1_028380</name>
</gene>
<organism evidence="4 5">
    <name type="scientific">Plasmodium ovale wallikeri</name>
    <dbReference type="NCBI Taxonomy" id="864142"/>
    <lineage>
        <taxon>Eukaryota</taxon>
        <taxon>Sar</taxon>
        <taxon>Alveolata</taxon>
        <taxon>Apicomplexa</taxon>
        <taxon>Aconoidasida</taxon>
        <taxon>Haemosporida</taxon>
        <taxon>Plasmodiidae</taxon>
        <taxon>Plasmodium</taxon>
        <taxon>Plasmodium (Plasmodium)</taxon>
    </lineage>
</organism>